<evidence type="ECO:0000313" key="1">
    <source>
        <dbReference type="EMBL" id="KAI5350822.1"/>
    </source>
</evidence>
<sequence>MIDRPKVRGIKLLSAKKRSIVPSLEHEIALFRKAINRPSTAIDHLTRLNPAKMFLILVPRIQTIQNDEMKTPSNSTMTTNQSLENILENRGKPPNRYSPDIGKTSKYPIANHVSTEKLYELLKAFVHQLSAIHIPTKVGKALKDPK</sequence>
<gene>
    <name evidence="1" type="ORF">L3X38_003713</name>
</gene>
<dbReference type="Proteomes" id="UP001054821">
    <property type="component" value="Chromosome 1"/>
</dbReference>
<dbReference type="AlphaFoldDB" id="A0AAD5F2B9"/>
<evidence type="ECO:0000313" key="2">
    <source>
        <dbReference type="Proteomes" id="UP001054821"/>
    </source>
</evidence>
<proteinExistence type="predicted"/>
<protein>
    <submittedName>
        <fullName evidence="1">Uncharacterized protein</fullName>
    </submittedName>
</protein>
<comment type="caution">
    <text evidence="1">The sequence shown here is derived from an EMBL/GenBank/DDBJ whole genome shotgun (WGS) entry which is preliminary data.</text>
</comment>
<name>A0AAD5F2B9_PRUDU</name>
<dbReference type="EMBL" id="JAJFAZ020000001">
    <property type="protein sequence ID" value="KAI5350822.1"/>
    <property type="molecule type" value="Genomic_DNA"/>
</dbReference>
<reference evidence="1 2" key="1">
    <citation type="journal article" date="2022" name="G3 (Bethesda)">
        <title>Whole-genome sequence and methylome profiling of the almond [Prunus dulcis (Mill.) D.A. Webb] cultivar 'Nonpareil'.</title>
        <authorList>
            <person name="D'Amico-Willman K.M."/>
            <person name="Ouma W.Z."/>
            <person name="Meulia T."/>
            <person name="Sideli G.M."/>
            <person name="Gradziel T.M."/>
            <person name="Fresnedo-Ramirez J."/>
        </authorList>
    </citation>
    <scope>NUCLEOTIDE SEQUENCE [LARGE SCALE GENOMIC DNA]</scope>
    <source>
        <strain evidence="1">Clone GOH B32 T37-40</strain>
    </source>
</reference>
<keyword evidence="2" id="KW-1185">Reference proteome</keyword>
<organism evidence="1 2">
    <name type="scientific">Prunus dulcis</name>
    <name type="common">Almond</name>
    <name type="synonym">Amygdalus dulcis</name>
    <dbReference type="NCBI Taxonomy" id="3755"/>
    <lineage>
        <taxon>Eukaryota</taxon>
        <taxon>Viridiplantae</taxon>
        <taxon>Streptophyta</taxon>
        <taxon>Embryophyta</taxon>
        <taxon>Tracheophyta</taxon>
        <taxon>Spermatophyta</taxon>
        <taxon>Magnoliopsida</taxon>
        <taxon>eudicotyledons</taxon>
        <taxon>Gunneridae</taxon>
        <taxon>Pentapetalae</taxon>
        <taxon>rosids</taxon>
        <taxon>fabids</taxon>
        <taxon>Rosales</taxon>
        <taxon>Rosaceae</taxon>
        <taxon>Amygdaloideae</taxon>
        <taxon>Amygdaleae</taxon>
        <taxon>Prunus</taxon>
    </lineage>
</organism>
<accession>A0AAD5F2B9</accession>